<protein>
    <submittedName>
        <fullName evidence="6">Related to decapping enzyme</fullName>
    </submittedName>
</protein>
<comment type="similarity">
    <text evidence="2">Belongs to the DCP1 family.</text>
</comment>
<dbReference type="GO" id="GO:0008047">
    <property type="term" value="F:enzyme activator activity"/>
    <property type="evidence" value="ECO:0007669"/>
    <property type="project" value="InterPro"/>
</dbReference>
<evidence type="ECO:0000256" key="3">
    <source>
        <dbReference type="ARBA" id="ARBA00022490"/>
    </source>
</evidence>
<organism evidence="6">
    <name type="scientific">Sporisorium scitamineum</name>
    <dbReference type="NCBI Taxonomy" id="49012"/>
    <lineage>
        <taxon>Eukaryota</taxon>
        <taxon>Fungi</taxon>
        <taxon>Dikarya</taxon>
        <taxon>Basidiomycota</taxon>
        <taxon>Ustilaginomycotina</taxon>
        <taxon>Ustilaginomycetes</taxon>
        <taxon>Ustilaginales</taxon>
        <taxon>Ustilaginaceae</taxon>
        <taxon>Sporisorium</taxon>
    </lineage>
</organism>
<feature type="compositionally biased region" description="Basic residues" evidence="5">
    <location>
        <begin position="177"/>
        <end position="189"/>
    </location>
</feature>
<keyword evidence="3" id="KW-0963">Cytoplasm</keyword>
<evidence type="ECO:0000256" key="2">
    <source>
        <dbReference type="ARBA" id="ARBA00008778"/>
    </source>
</evidence>
<feature type="compositionally biased region" description="Low complexity" evidence="5">
    <location>
        <begin position="190"/>
        <end position="201"/>
    </location>
</feature>
<dbReference type="Gene3D" id="2.30.29.30">
    <property type="entry name" value="Pleckstrin-homology domain (PH domain)/Phosphotyrosine-binding domain (PTB)"/>
    <property type="match status" value="1"/>
</dbReference>
<dbReference type="AlphaFoldDB" id="A0A140KNF9"/>
<dbReference type="GO" id="GO:0031087">
    <property type="term" value="P:deadenylation-independent decapping of nuclear-transcribed mRNA"/>
    <property type="evidence" value="ECO:0007669"/>
    <property type="project" value="TreeGrafter"/>
</dbReference>
<keyword evidence="4" id="KW-0507">mRNA processing</keyword>
<dbReference type="PANTHER" id="PTHR16290">
    <property type="entry name" value="TRANSCRIPTION FACTOR SMIF DECAPPING ENZYME DCP1"/>
    <property type="match status" value="1"/>
</dbReference>
<feature type="region of interest" description="Disordered" evidence="5">
    <location>
        <begin position="133"/>
        <end position="355"/>
    </location>
</feature>
<dbReference type="GO" id="GO:0003729">
    <property type="term" value="F:mRNA binding"/>
    <property type="evidence" value="ECO:0007669"/>
    <property type="project" value="TreeGrafter"/>
</dbReference>
<proteinExistence type="inferred from homology"/>
<dbReference type="Pfam" id="PF06058">
    <property type="entry name" value="DCP1"/>
    <property type="match status" value="1"/>
</dbReference>
<dbReference type="GO" id="GO:0006397">
    <property type="term" value="P:mRNA processing"/>
    <property type="evidence" value="ECO:0007669"/>
    <property type="project" value="UniProtKB-KW"/>
</dbReference>
<evidence type="ECO:0000256" key="4">
    <source>
        <dbReference type="ARBA" id="ARBA00022664"/>
    </source>
</evidence>
<dbReference type="SUPFAM" id="SSF50729">
    <property type="entry name" value="PH domain-like"/>
    <property type="match status" value="1"/>
</dbReference>
<dbReference type="InterPro" id="IPR010334">
    <property type="entry name" value="Dcp1"/>
</dbReference>
<feature type="compositionally biased region" description="Low complexity" evidence="5">
    <location>
        <begin position="279"/>
        <end position="301"/>
    </location>
</feature>
<dbReference type="GO" id="GO:0000932">
    <property type="term" value="C:P-body"/>
    <property type="evidence" value="ECO:0007669"/>
    <property type="project" value="TreeGrafter"/>
</dbReference>
<dbReference type="InterPro" id="IPR011993">
    <property type="entry name" value="PH-like_dom_sf"/>
</dbReference>
<dbReference type="EMBL" id="LK056694">
    <property type="protein sequence ID" value="CDU26334.1"/>
    <property type="molecule type" value="Genomic_DNA"/>
</dbReference>
<dbReference type="PANTHER" id="PTHR16290:SF0">
    <property type="entry name" value="DECAPPING PROTEIN 1, ISOFORM A"/>
    <property type="match status" value="1"/>
</dbReference>
<evidence type="ECO:0000256" key="5">
    <source>
        <dbReference type="SAM" id="MobiDB-lite"/>
    </source>
</evidence>
<feature type="compositionally biased region" description="Low complexity" evidence="5">
    <location>
        <begin position="156"/>
        <end position="167"/>
    </location>
</feature>
<name>A0A140KNF9_9BASI</name>
<sequence length="410" mass="43580">MTSIPEARSSFNLKVLRRHDSSIVEIVETASFVVLYNYNNGEWTKTGVEGPLFLFRRRLPPYNGFFLMNRNGVENFSADVTPDDDLEITPEFIIYRPEKNGDNEVYGIWVFEPNQRMAIGDKLLKLQQMVEAPSEEQVRQADKASSSTVPAVSGEKQAAPAAASQKNAKAEPEGKAAKGKANGKPKRGAKQAAAAAAAAAEKSNDDEASAVKETSEAVPSAAPDNLGGTQINLDDLFGSSAPAPAHTEPEPTDTTSAPAHENSTDTSNGTSLLDSLFQKAVSVDTSTSTTSESKSTAVAAEPSDNHAQNLLALLGSSTSSSTPAPAAVATDSVPTQAKSPTDQPTSSTQDKVGAPKMSELIEQGICDRIGLGDDGKPLSRREFVTELLSMVHTNPEFVTELYESYLSRVS</sequence>
<dbReference type="GO" id="GO:0000290">
    <property type="term" value="P:deadenylation-dependent decapping of nuclear-transcribed mRNA"/>
    <property type="evidence" value="ECO:0007669"/>
    <property type="project" value="InterPro"/>
</dbReference>
<evidence type="ECO:0000313" key="6">
    <source>
        <dbReference type="EMBL" id="CDU26334.1"/>
    </source>
</evidence>
<accession>A0A140KNF9</accession>
<feature type="compositionally biased region" description="Low complexity" evidence="5">
    <location>
        <begin position="316"/>
        <end position="335"/>
    </location>
</feature>
<dbReference type="OrthoDB" id="440673at2759"/>
<comment type="subcellular location">
    <subcellularLocation>
        <location evidence="1">Cytoplasm</location>
    </subcellularLocation>
</comment>
<evidence type="ECO:0000256" key="1">
    <source>
        <dbReference type="ARBA" id="ARBA00004496"/>
    </source>
</evidence>
<feature type="compositionally biased region" description="Polar residues" evidence="5">
    <location>
        <begin position="264"/>
        <end position="273"/>
    </location>
</feature>
<feature type="compositionally biased region" description="Polar residues" evidence="5">
    <location>
        <begin position="336"/>
        <end position="350"/>
    </location>
</feature>
<feature type="compositionally biased region" description="Basic and acidic residues" evidence="5">
    <location>
        <begin position="202"/>
        <end position="215"/>
    </location>
</feature>
<dbReference type="CDD" id="cd09804">
    <property type="entry name" value="Dcp1"/>
    <property type="match status" value="1"/>
</dbReference>
<reference evidence="6" key="1">
    <citation type="submission" date="2014-06" db="EMBL/GenBank/DDBJ databases">
        <authorList>
            <person name="Ju J."/>
            <person name="Zhang J."/>
        </authorList>
    </citation>
    <scope>NUCLEOTIDE SEQUENCE</scope>
    <source>
        <strain evidence="6">SscI8</strain>
    </source>
</reference>
<gene>
    <name evidence="6" type="ORF">SPSC_06528</name>
</gene>